<dbReference type="Pfam" id="PF00197">
    <property type="entry name" value="Kunitz_legume"/>
    <property type="match status" value="1"/>
</dbReference>
<evidence type="ECO:0000256" key="1">
    <source>
        <dbReference type="ARBA" id="ARBA00005440"/>
    </source>
</evidence>
<comment type="similarity">
    <text evidence="1">Belongs to the protease inhibitor I3 (leguminous Kunitz-type inhibitor) family.</text>
</comment>
<dbReference type="EMBL" id="JAEACU010000012">
    <property type="protein sequence ID" value="KAH7512699.1"/>
    <property type="molecule type" value="Genomic_DNA"/>
</dbReference>
<dbReference type="InterPro" id="IPR002160">
    <property type="entry name" value="Prot_inh_Kunz-lg"/>
</dbReference>
<keyword evidence="2" id="KW-1015">Disulfide bond</keyword>
<feature type="chain" id="PRO_5037034033" description="Miraculin-like" evidence="3">
    <location>
        <begin position="23"/>
        <end position="182"/>
    </location>
</feature>
<proteinExistence type="inferred from homology"/>
<evidence type="ECO:0000313" key="4">
    <source>
        <dbReference type="EMBL" id="KAH7512699.1"/>
    </source>
</evidence>
<dbReference type="PANTHER" id="PTHR33107:SF81">
    <property type="entry name" value="TRYPSIN INHIBITOR A"/>
    <property type="match status" value="1"/>
</dbReference>
<gene>
    <name evidence="4" type="ORF">FEM48_Zijuj12G0118400</name>
</gene>
<dbReference type="AlphaFoldDB" id="A0A978UD56"/>
<dbReference type="GO" id="GO:0004866">
    <property type="term" value="F:endopeptidase inhibitor activity"/>
    <property type="evidence" value="ECO:0007669"/>
    <property type="project" value="InterPro"/>
</dbReference>
<dbReference type="Gene3D" id="2.80.10.50">
    <property type="match status" value="2"/>
</dbReference>
<protein>
    <recommendedName>
        <fullName evidence="6">Miraculin-like</fullName>
    </recommendedName>
</protein>
<evidence type="ECO:0000256" key="3">
    <source>
        <dbReference type="SAM" id="SignalP"/>
    </source>
</evidence>
<reference evidence="4" key="1">
    <citation type="journal article" date="2021" name="Front. Plant Sci.">
        <title>Chromosome-Scale Genome Assembly for Chinese Sour Jujube and Insights Into Its Genome Evolution and Domestication Signature.</title>
        <authorList>
            <person name="Shen L.-Y."/>
            <person name="Luo H."/>
            <person name="Wang X.-L."/>
            <person name="Wang X.-M."/>
            <person name="Qiu X.-J."/>
            <person name="Liu H."/>
            <person name="Zhou S.-S."/>
            <person name="Jia K.-H."/>
            <person name="Nie S."/>
            <person name="Bao Y.-T."/>
            <person name="Zhang R.-G."/>
            <person name="Yun Q.-Z."/>
            <person name="Chai Y.-H."/>
            <person name="Lu J.-Y."/>
            <person name="Li Y."/>
            <person name="Zhao S.-W."/>
            <person name="Mao J.-F."/>
            <person name="Jia S.-G."/>
            <person name="Mao Y.-M."/>
        </authorList>
    </citation>
    <scope>NUCLEOTIDE SEQUENCE</scope>
    <source>
        <strain evidence="4">AT0</strain>
        <tissue evidence="4">Leaf</tissue>
    </source>
</reference>
<dbReference type="SMART" id="SM00452">
    <property type="entry name" value="STI"/>
    <property type="match status" value="1"/>
</dbReference>
<dbReference type="PANTHER" id="PTHR33107">
    <property type="entry name" value="KUNITZ TRYPSIN INHIBITOR 2"/>
    <property type="match status" value="1"/>
</dbReference>
<evidence type="ECO:0008006" key="6">
    <source>
        <dbReference type="Google" id="ProtNLM"/>
    </source>
</evidence>
<feature type="signal peptide" evidence="3">
    <location>
        <begin position="1"/>
        <end position="22"/>
    </location>
</feature>
<dbReference type="SUPFAM" id="SSF50386">
    <property type="entry name" value="STI-like"/>
    <property type="match status" value="1"/>
</dbReference>
<dbReference type="Proteomes" id="UP000813462">
    <property type="component" value="Unassembled WGS sequence"/>
</dbReference>
<sequence length="182" mass="20129">MMKLMGIRLSLIWLVMAMAATAQIIPPPPFPVLDTTRQPLRRVLEYYINPALLDALSGPLTLVENNITSARCPPYVGEGQPSSKRLPVTFAPLEDNENVVMVGKNFKATLSKPKGCEGSTHGRLGGNKNIYKLRFCPTELCPLCKFECGNFEALIPADRERLMSLGNDDNPVAVQFERVLLN</sequence>
<keyword evidence="3" id="KW-0732">Signal</keyword>
<evidence type="ECO:0000256" key="2">
    <source>
        <dbReference type="ARBA" id="ARBA00023157"/>
    </source>
</evidence>
<accession>A0A978UD56</accession>
<organism evidence="4 5">
    <name type="scientific">Ziziphus jujuba var. spinosa</name>
    <dbReference type="NCBI Taxonomy" id="714518"/>
    <lineage>
        <taxon>Eukaryota</taxon>
        <taxon>Viridiplantae</taxon>
        <taxon>Streptophyta</taxon>
        <taxon>Embryophyta</taxon>
        <taxon>Tracheophyta</taxon>
        <taxon>Spermatophyta</taxon>
        <taxon>Magnoliopsida</taxon>
        <taxon>eudicotyledons</taxon>
        <taxon>Gunneridae</taxon>
        <taxon>Pentapetalae</taxon>
        <taxon>rosids</taxon>
        <taxon>fabids</taxon>
        <taxon>Rosales</taxon>
        <taxon>Rhamnaceae</taxon>
        <taxon>Paliureae</taxon>
        <taxon>Ziziphus</taxon>
    </lineage>
</organism>
<name>A0A978UD56_ZIZJJ</name>
<evidence type="ECO:0000313" key="5">
    <source>
        <dbReference type="Proteomes" id="UP000813462"/>
    </source>
</evidence>
<comment type="caution">
    <text evidence="4">The sequence shown here is derived from an EMBL/GenBank/DDBJ whole genome shotgun (WGS) entry which is preliminary data.</text>
</comment>
<dbReference type="InterPro" id="IPR011065">
    <property type="entry name" value="Kunitz_inhibitor_STI-like_sf"/>
</dbReference>